<dbReference type="SUPFAM" id="SSF52540">
    <property type="entry name" value="P-loop containing nucleoside triphosphate hydrolases"/>
    <property type="match status" value="1"/>
</dbReference>
<sequence>MDEPAVDLRILGKVRLRVNDREVRLEPRQAIVLAIIAAAGGKITTDDLSARLGVNAETTRSHRARIRKGAGVDLVTSQNATLRLAVAPEAVDLWRFRTALRSGAGRPSHVKLSLLREAVALWAGAPLSGLDSRWVQDDVTKLSGEGRRAFLELIELATDAEGPEGAVGHAMRAGELFPDDDKIRIALWRTWSLNGQTTEITEDCRRRAALPVKFGSPARGQLRKEAEALIARARQTSAALPERRPYSLPAVRSAVYGRAAELELLDTLTEAGGVRVVTVCGLGGLGKTELVVQWGHRVAGKFPDGVLFADLGGFSPSGPARPEAVLADFAKQLGITAGGWSGAALSAAYRTAANNRAILVVLDNVRDHRHAADLVAAGERSCTVITTRAAVALPAVAAGHVLTLAPISAEASLEVLRDAIGPERITAEPFAAAKLMAACGGVPLAVRLVVAQARLNPGTGLDGLLARLCSASAVLGVKPGGESEVRDSLALSYAPLSAAAARVLQVGALHPGPEIGLDVIPFLSGLPLPAALDAVDELLRGSLLDPLPGNRFRLHDLVRAFARERADEELPAAESAAVRNRLLSWLLAAARLCDAALRSGRGLPDDLSAAEGAPLPAPADEGDGRRWFEQEHETLLAVLDSPDFRPYAEYRWRLPLALCCYHTRNGPWLTAERLLASAAEITKEELPEPDRTRYQAVCHRVLGNIQRKLRKFGLAEHNLALSITLAERADAPLDQANGHQQLSVLQEDQGNWAAARDHATIAGSLYEVLADDRGVAATLPTEIHCHLELGDPALALERAPFALELMTRASTPYNRGALHRVLMDCHMRLAQPAEAVTHGEAARACYAESGAPTNEVRVLAGLADAYAAAGRPEDELRALRDFAACYDRLRQREPEDRKLYTAVKTRLAALGA</sequence>
<dbReference type="PANTHER" id="PTHR47691:SF3">
    <property type="entry name" value="HTH-TYPE TRANSCRIPTIONAL REGULATOR RV0890C-RELATED"/>
    <property type="match status" value="1"/>
</dbReference>
<dbReference type="PANTHER" id="PTHR47691">
    <property type="entry name" value="REGULATOR-RELATED"/>
    <property type="match status" value="1"/>
</dbReference>
<dbReference type="Gene3D" id="1.25.40.10">
    <property type="entry name" value="Tetratricopeptide repeat domain"/>
    <property type="match status" value="2"/>
</dbReference>
<dbReference type="InterPro" id="IPR027417">
    <property type="entry name" value="P-loop_NTPase"/>
</dbReference>
<dbReference type="Proteomes" id="UP000198878">
    <property type="component" value="Unassembled WGS sequence"/>
</dbReference>
<reference evidence="3" key="1">
    <citation type="submission" date="2016-10" db="EMBL/GenBank/DDBJ databases">
        <authorList>
            <person name="Varghese N."/>
            <person name="Submissions S."/>
        </authorList>
    </citation>
    <scope>NUCLEOTIDE SEQUENCE [LARGE SCALE GENOMIC DNA]</scope>
    <source>
        <strain evidence="3">DSM 44654</strain>
    </source>
</reference>
<dbReference type="InterPro" id="IPR005158">
    <property type="entry name" value="BTAD"/>
</dbReference>
<dbReference type="RefSeq" id="WP_086678210.1">
    <property type="nucleotide sequence ID" value="NZ_FNUJ01000013.1"/>
</dbReference>
<dbReference type="Gene3D" id="3.40.50.300">
    <property type="entry name" value="P-loop containing nucleotide triphosphate hydrolases"/>
    <property type="match status" value="1"/>
</dbReference>
<keyword evidence="3" id="KW-1185">Reference proteome</keyword>
<dbReference type="InterPro" id="IPR011990">
    <property type="entry name" value="TPR-like_helical_dom_sf"/>
</dbReference>
<dbReference type="GO" id="GO:0043531">
    <property type="term" value="F:ADP binding"/>
    <property type="evidence" value="ECO:0007669"/>
    <property type="project" value="InterPro"/>
</dbReference>
<dbReference type="STRING" id="218821.SAMN05421837_113211"/>
<protein>
    <submittedName>
        <fullName evidence="2">Predicted ATPase</fullName>
    </submittedName>
</protein>
<name>A0A1H5RIQ2_9PSEU</name>
<feature type="domain" description="Bacterial transcriptional activator" evidence="1">
    <location>
        <begin position="91"/>
        <end position="230"/>
    </location>
</feature>
<evidence type="ECO:0000313" key="3">
    <source>
        <dbReference type="Proteomes" id="UP000198878"/>
    </source>
</evidence>
<dbReference type="SMART" id="SM01043">
    <property type="entry name" value="BTAD"/>
    <property type="match status" value="1"/>
</dbReference>
<organism evidence="2 3">
    <name type="scientific">Amycolatopsis pretoriensis</name>
    <dbReference type="NCBI Taxonomy" id="218821"/>
    <lineage>
        <taxon>Bacteria</taxon>
        <taxon>Bacillati</taxon>
        <taxon>Actinomycetota</taxon>
        <taxon>Actinomycetes</taxon>
        <taxon>Pseudonocardiales</taxon>
        <taxon>Pseudonocardiaceae</taxon>
        <taxon>Amycolatopsis</taxon>
    </lineage>
</organism>
<dbReference type="EMBL" id="FNUJ01000013">
    <property type="protein sequence ID" value="SEF37381.1"/>
    <property type="molecule type" value="Genomic_DNA"/>
</dbReference>
<accession>A0A1H5RIQ2</accession>
<proteinExistence type="predicted"/>
<gene>
    <name evidence="2" type="ORF">SAMN05421837_113211</name>
</gene>
<evidence type="ECO:0000259" key="1">
    <source>
        <dbReference type="SMART" id="SM01043"/>
    </source>
</evidence>
<evidence type="ECO:0000313" key="2">
    <source>
        <dbReference type="EMBL" id="SEF37381.1"/>
    </source>
</evidence>
<dbReference type="OrthoDB" id="581105at2"/>
<dbReference type="SUPFAM" id="SSF48452">
    <property type="entry name" value="TPR-like"/>
    <property type="match status" value="1"/>
</dbReference>
<dbReference type="PRINTS" id="PR00364">
    <property type="entry name" value="DISEASERSIST"/>
</dbReference>
<dbReference type="AlphaFoldDB" id="A0A1H5RIQ2"/>